<dbReference type="GO" id="GO:0045454">
    <property type="term" value="P:cell redox homeostasis"/>
    <property type="evidence" value="ECO:0007669"/>
    <property type="project" value="TreeGrafter"/>
</dbReference>
<evidence type="ECO:0000256" key="1">
    <source>
        <dbReference type="ARBA" id="ARBA00008987"/>
    </source>
</evidence>
<dbReference type="EMBL" id="JAHXRF010000007">
    <property type="protein sequence ID" value="MBW4865461.1"/>
    <property type="molecule type" value="Genomic_DNA"/>
</dbReference>
<dbReference type="PROSITE" id="PS51257">
    <property type="entry name" value="PROKAR_LIPOPROTEIN"/>
    <property type="match status" value="1"/>
</dbReference>
<evidence type="ECO:0000256" key="2">
    <source>
        <dbReference type="ARBA" id="ARBA00022448"/>
    </source>
</evidence>
<keyword evidence="4" id="KW-1015">Disulfide bond</keyword>
<evidence type="ECO:0000256" key="7">
    <source>
        <dbReference type="SAM" id="SignalP"/>
    </source>
</evidence>
<evidence type="ECO:0000256" key="5">
    <source>
        <dbReference type="ARBA" id="ARBA00023284"/>
    </source>
</evidence>
<comment type="similarity">
    <text evidence="1">Belongs to the thioredoxin family.</text>
</comment>
<dbReference type="GO" id="GO:0005829">
    <property type="term" value="C:cytosol"/>
    <property type="evidence" value="ECO:0007669"/>
    <property type="project" value="TreeGrafter"/>
</dbReference>
<keyword evidence="3" id="KW-0249">Electron transport</keyword>
<dbReference type="PROSITE" id="PS51352">
    <property type="entry name" value="THIOREDOXIN_2"/>
    <property type="match status" value="1"/>
</dbReference>
<dbReference type="Pfam" id="PF00085">
    <property type="entry name" value="Thioredoxin"/>
    <property type="match status" value="1"/>
</dbReference>
<dbReference type="CDD" id="cd02947">
    <property type="entry name" value="TRX_family"/>
    <property type="match status" value="1"/>
</dbReference>
<evidence type="ECO:0000259" key="8">
    <source>
        <dbReference type="PROSITE" id="PS51352"/>
    </source>
</evidence>
<name>A0AAW4NKA1_9BACT</name>
<evidence type="ECO:0000256" key="3">
    <source>
        <dbReference type="ARBA" id="ARBA00022982"/>
    </source>
</evidence>
<gene>
    <name evidence="9" type="primary">trxA</name>
    <name evidence="9" type="ORF">KZY68_05410</name>
</gene>
<accession>A0AAW4NKA1</accession>
<dbReference type="RefSeq" id="WP_219427640.1">
    <property type="nucleotide sequence ID" value="NZ_CALIQW010000012.1"/>
</dbReference>
<dbReference type="AlphaFoldDB" id="A0AAW4NKA1"/>
<sequence>MKKTIFLMALTALIGLSACSSQKNSKATTETKQNNNKQVKEKKMKVTELTTAAFKKEVMDFDKHPNEWLFEGKRPAVIDFYATWCGPCKATAPVVEALAEAYAGKVDFYKVDVDAQEELASFFGIRSIPSLLFIPQEGKPSMQVGAMNRQQLEDAIKKTLLKQ</sequence>
<dbReference type="PANTHER" id="PTHR45663">
    <property type="entry name" value="GEO12009P1"/>
    <property type="match status" value="1"/>
</dbReference>
<keyword evidence="2" id="KW-0813">Transport</keyword>
<keyword evidence="5" id="KW-0676">Redox-active center</keyword>
<reference evidence="9" key="1">
    <citation type="submission" date="2021-07" db="EMBL/GenBank/DDBJ databases">
        <title>Genomic diversity and antimicrobial resistance of Prevotella spp. isolated from chronic lung disease airways.</title>
        <authorList>
            <person name="Webb K.A."/>
            <person name="Olagoke O.S."/>
            <person name="Baird T."/>
            <person name="Neill J."/>
            <person name="Pham A."/>
            <person name="Wells T.J."/>
            <person name="Ramsay K.A."/>
            <person name="Bell S.C."/>
            <person name="Sarovich D.S."/>
            <person name="Price E.P."/>
        </authorList>
    </citation>
    <scope>NUCLEOTIDE SEQUENCE</scope>
    <source>
        <strain evidence="9">SCHI0047.S.3</strain>
    </source>
</reference>
<keyword evidence="7" id="KW-0732">Signal</keyword>
<evidence type="ECO:0000313" key="9">
    <source>
        <dbReference type="EMBL" id="MBW4865461.1"/>
    </source>
</evidence>
<dbReference type="InterPro" id="IPR013766">
    <property type="entry name" value="Thioredoxin_domain"/>
</dbReference>
<dbReference type="PANTHER" id="PTHR45663:SF11">
    <property type="entry name" value="GEO12009P1"/>
    <property type="match status" value="1"/>
</dbReference>
<organism evidence="9 10">
    <name type="scientific">Segatella salivae</name>
    <dbReference type="NCBI Taxonomy" id="228604"/>
    <lineage>
        <taxon>Bacteria</taxon>
        <taxon>Pseudomonadati</taxon>
        <taxon>Bacteroidota</taxon>
        <taxon>Bacteroidia</taxon>
        <taxon>Bacteroidales</taxon>
        <taxon>Prevotellaceae</taxon>
        <taxon>Segatella</taxon>
    </lineage>
</organism>
<dbReference type="Proteomes" id="UP001196873">
    <property type="component" value="Unassembled WGS sequence"/>
</dbReference>
<dbReference type="GO" id="GO:0015035">
    <property type="term" value="F:protein-disulfide reductase activity"/>
    <property type="evidence" value="ECO:0007669"/>
    <property type="project" value="UniProtKB-UniRule"/>
</dbReference>
<dbReference type="PROSITE" id="PS00194">
    <property type="entry name" value="THIOREDOXIN_1"/>
    <property type="match status" value="1"/>
</dbReference>
<feature type="chain" id="PRO_5043755828" description="Thioredoxin" evidence="7">
    <location>
        <begin position="24"/>
        <end position="163"/>
    </location>
</feature>
<proteinExistence type="inferred from homology"/>
<dbReference type="InterPro" id="IPR005746">
    <property type="entry name" value="Thioredoxin"/>
</dbReference>
<feature type="domain" description="Thioredoxin" evidence="8">
    <location>
        <begin position="37"/>
        <end position="161"/>
    </location>
</feature>
<evidence type="ECO:0000256" key="6">
    <source>
        <dbReference type="NCBIfam" id="TIGR01068"/>
    </source>
</evidence>
<comment type="caution">
    <text evidence="9">The sequence shown here is derived from an EMBL/GenBank/DDBJ whole genome shotgun (WGS) entry which is preliminary data.</text>
</comment>
<dbReference type="InterPro" id="IPR017937">
    <property type="entry name" value="Thioredoxin_CS"/>
</dbReference>
<dbReference type="NCBIfam" id="TIGR01068">
    <property type="entry name" value="thioredoxin"/>
    <property type="match status" value="1"/>
</dbReference>
<evidence type="ECO:0000256" key="4">
    <source>
        <dbReference type="ARBA" id="ARBA00023157"/>
    </source>
</evidence>
<protein>
    <recommendedName>
        <fullName evidence="6">Thioredoxin</fullName>
    </recommendedName>
</protein>
<evidence type="ECO:0000313" key="10">
    <source>
        <dbReference type="Proteomes" id="UP001196873"/>
    </source>
</evidence>
<feature type="signal peptide" evidence="7">
    <location>
        <begin position="1"/>
        <end position="23"/>
    </location>
</feature>